<dbReference type="SUPFAM" id="SSF52172">
    <property type="entry name" value="CheY-like"/>
    <property type="match status" value="1"/>
</dbReference>
<feature type="domain" description="Response regulatory" evidence="3">
    <location>
        <begin position="10"/>
        <end position="127"/>
    </location>
</feature>
<dbReference type="PANTHER" id="PTHR44591:SF3">
    <property type="entry name" value="RESPONSE REGULATORY DOMAIN-CONTAINING PROTEIN"/>
    <property type="match status" value="1"/>
</dbReference>
<protein>
    <submittedName>
        <fullName evidence="4">Response regulator</fullName>
    </submittedName>
</protein>
<dbReference type="Gene3D" id="3.30.450.20">
    <property type="entry name" value="PAS domain"/>
    <property type="match status" value="1"/>
</dbReference>
<evidence type="ECO:0000313" key="5">
    <source>
        <dbReference type="Proteomes" id="UP000662747"/>
    </source>
</evidence>
<sequence>MRSADTENASILLVDDIPANLVALEAILVPLGQRLVLARSGREALAALLQQDFACILLDVQMPGMDGFETARLIKGRERTRHVPILFITAFSSDDSLVQRGYAQGAVDYIVKPFNPDMLRTKVAVFVDLYLQAQHLNRHSGLLRDREREVMEREAEERLRAAALDELQLAPEPLVLTDALMAVAPVPMVILSPDLRVLRVNDAWARLWETSASILVGRRVSEVAPALAQDLEAPVSQVLSSGRPLTDLHLMPTQRDVSPRHARLLASYFPLSLRAGAPSAVGVLLQTEFDELTQPSHPEAQRSRSVH</sequence>
<evidence type="ECO:0000256" key="2">
    <source>
        <dbReference type="PROSITE-ProRule" id="PRU00169"/>
    </source>
</evidence>
<keyword evidence="1 2" id="KW-0597">Phosphoprotein</keyword>
<dbReference type="PANTHER" id="PTHR44591">
    <property type="entry name" value="STRESS RESPONSE REGULATOR PROTEIN 1"/>
    <property type="match status" value="1"/>
</dbReference>
<dbReference type="SMART" id="SM00448">
    <property type="entry name" value="REC"/>
    <property type="match status" value="1"/>
</dbReference>
<dbReference type="InterPro" id="IPR011006">
    <property type="entry name" value="CheY-like_superfamily"/>
</dbReference>
<dbReference type="PROSITE" id="PS50110">
    <property type="entry name" value="RESPONSE_REGULATORY"/>
    <property type="match status" value="1"/>
</dbReference>
<dbReference type="Pfam" id="PF08448">
    <property type="entry name" value="PAS_4"/>
    <property type="match status" value="1"/>
</dbReference>
<name>A0ABX7NK23_9BACT</name>
<reference evidence="4 5" key="1">
    <citation type="submission" date="2021-02" db="EMBL/GenBank/DDBJ databases">
        <title>De Novo genome assembly of isolated myxobacteria.</title>
        <authorList>
            <person name="Stevens D.C."/>
        </authorList>
    </citation>
    <scope>NUCLEOTIDE SEQUENCE [LARGE SCALE GENOMIC DNA]</scope>
    <source>
        <strain evidence="5">SCPEA02</strain>
    </source>
</reference>
<proteinExistence type="predicted"/>
<keyword evidence="5" id="KW-1185">Reference proteome</keyword>
<dbReference type="RefSeq" id="WP_206720769.1">
    <property type="nucleotide sequence ID" value="NZ_CP071090.1"/>
</dbReference>
<evidence type="ECO:0000313" key="4">
    <source>
        <dbReference type="EMBL" id="QSQ19181.1"/>
    </source>
</evidence>
<dbReference type="InterPro" id="IPR035965">
    <property type="entry name" value="PAS-like_dom_sf"/>
</dbReference>
<evidence type="ECO:0000259" key="3">
    <source>
        <dbReference type="PROSITE" id="PS50110"/>
    </source>
</evidence>
<dbReference type="EMBL" id="CP071090">
    <property type="protein sequence ID" value="QSQ19181.1"/>
    <property type="molecule type" value="Genomic_DNA"/>
</dbReference>
<dbReference type="InterPro" id="IPR001789">
    <property type="entry name" value="Sig_transdc_resp-reg_receiver"/>
</dbReference>
<evidence type="ECO:0000256" key="1">
    <source>
        <dbReference type="ARBA" id="ARBA00022553"/>
    </source>
</evidence>
<dbReference type="Pfam" id="PF00072">
    <property type="entry name" value="Response_reg"/>
    <property type="match status" value="1"/>
</dbReference>
<accession>A0ABX7NK23</accession>
<dbReference type="SUPFAM" id="SSF55785">
    <property type="entry name" value="PYP-like sensor domain (PAS domain)"/>
    <property type="match status" value="1"/>
</dbReference>
<dbReference type="Proteomes" id="UP000662747">
    <property type="component" value="Chromosome"/>
</dbReference>
<dbReference type="Gene3D" id="3.40.50.2300">
    <property type="match status" value="1"/>
</dbReference>
<organism evidence="4 5">
    <name type="scientific">Pyxidicoccus parkwayensis</name>
    <dbReference type="NCBI Taxonomy" id="2813578"/>
    <lineage>
        <taxon>Bacteria</taxon>
        <taxon>Pseudomonadati</taxon>
        <taxon>Myxococcota</taxon>
        <taxon>Myxococcia</taxon>
        <taxon>Myxococcales</taxon>
        <taxon>Cystobacterineae</taxon>
        <taxon>Myxococcaceae</taxon>
        <taxon>Pyxidicoccus</taxon>
    </lineage>
</organism>
<feature type="modified residue" description="4-aspartylphosphate" evidence="2">
    <location>
        <position position="59"/>
    </location>
</feature>
<gene>
    <name evidence="4" type="ORF">JY651_27970</name>
</gene>
<dbReference type="InterPro" id="IPR013656">
    <property type="entry name" value="PAS_4"/>
</dbReference>
<dbReference type="InterPro" id="IPR050595">
    <property type="entry name" value="Bact_response_regulator"/>
</dbReference>